<dbReference type="Pfam" id="PF00589">
    <property type="entry name" value="Phage_integrase"/>
    <property type="match status" value="1"/>
</dbReference>
<dbReference type="InterPro" id="IPR002104">
    <property type="entry name" value="Integrase_catalytic"/>
</dbReference>
<dbReference type="Gene3D" id="1.10.443.10">
    <property type="entry name" value="Intergrase catalytic core"/>
    <property type="match status" value="1"/>
</dbReference>
<comment type="caution">
    <text evidence="3">The sequence shown here is derived from an EMBL/GenBank/DDBJ whole genome shotgun (WGS) entry which is preliminary data.</text>
</comment>
<feature type="domain" description="Tyr recombinase" evidence="2">
    <location>
        <begin position="1"/>
        <end position="104"/>
    </location>
</feature>
<sequence length="104" mass="11678">TLDIDGTINWVTDKETGAFGVKETTKTSKSYRTIGITTQSINLLKTLILENKKENQWNDNFIDRGYIFTNTAGSPIDLNKINTIIKEATEISSIKKSVTTHTLR</sequence>
<dbReference type="EMBL" id="JABBFR010000070">
    <property type="protein sequence ID" value="MBT0725767.1"/>
    <property type="molecule type" value="Genomic_DNA"/>
</dbReference>
<organism evidence="3 4">
    <name type="scientific">Rosenbergiella gaditana</name>
    <dbReference type="NCBI Taxonomy" id="2726987"/>
    <lineage>
        <taxon>Bacteria</taxon>
        <taxon>Pseudomonadati</taxon>
        <taxon>Pseudomonadota</taxon>
        <taxon>Gammaproteobacteria</taxon>
        <taxon>Enterobacterales</taxon>
        <taxon>Erwiniaceae</taxon>
        <taxon>Rosenbergiella</taxon>
    </lineage>
</organism>
<evidence type="ECO:0000313" key="3">
    <source>
        <dbReference type="EMBL" id="MBT0725767.1"/>
    </source>
</evidence>
<evidence type="ECO:0000256" key="1">
    <source>
        <dbReference type="ARBA" id="ARBA00023172"/>
    </source>
</evidence>
<dbReference type="PROSITE" id="PS51898">
    <property type="entry name" value="TYR_RECOMBINASE"/>
    <property type="match status" value="1"/>
</dbReference>
<name>A0ABS5T084_9GAMM</name>
<feature type="non-terminal residue" evidence="3">
    <location>
        <position position="1"/>
    </location>
</feature>
<reference evidence="3 4" key="1">
    <citation type="submission" date="2020-04" db="EMBL/GenBank/DDBJ databases">
        <title>Genome sequencing of Rosenbergiella species.</title>
        <authorList>
            <person name="Alvarez-Perez S."/>
            <person name="Lievens B."/>
        </authorList>
    </citation>
    <scope>NUCLEOTIDE SEQUENCE [LARGE SCALE GENOMIC DNA]</scope>
    <source>
        <strain evidence="3 4">S61</strain>
    </source>
</reference>
<dbReference type="RefSeq" id="WP_214238368.1">
    <property type="nucleotide sequence ID" value="NZ_JABBFR010000070.1"/>
</dbReference>
<feature type="non-terminal residue" evidence="3">
    <location>
        <position position="104"/>
    </location>
</feature>
<accession>A0ABS5T084</accession>
<evidence type="ECO:0000313" key="4">
    <source>
        <dbReference type="Proteomes" id="UP000790096"/>
    </source>
</evidence>
<dbReference type="InterPro" id="IPR011010">
    <property type="entry name" value="DNA_brk_join_enz"/>
</dbReference>
<gene>
    <name evidence="3" type="ORF">HH682_15470</name>
</gene>
<dbReference type="Proteomes" id="UP000790096">
    <property type="component" value="Unassembled WGS sequence"/>
</dbReference>
<keyword evidence="1" id="KW-0233">DNA recombination</keyword>
<protein>
    <submittedName>
        <fullName evidence="3">Phage integrase family protein</fullName>
    </submittedName>
</protein>
<proteinExistence type="predicted"/>
<dbReference type="SUPFAM" id="SSF56349">
    <property type="entry name" value="DNA breaking-rejoining enzymes"/>
    <property type="match status" value="1"/>
</dbReference>
<evidence type="ECO:0000259" key="2">
    <source>
        <dbReference type="PROSITE" id="PS51898"/>
    </source>
</evidence>
<keyword evidence="4" id="KW-1185">Reference proteome</keyword>
<dbReference type="InterPro" id="IPR013762">
    <property type="entry name" value="Integrase-like_cat_sf"/>
</dbReference>